<dbReference type="EMBL" id="BMQL01000036">
    <property type="protein sequence ID" value="GGR25562.1"/>
    <property type="molecule type" value="Genomic_DNA"/>
</dbReference>
<dbReference type="SUPFAM" id="SSF53850">
    <property type="entry name" value="Periplasmic binding protein-like II"/>
    <property type="match status" value="1"/>
</dbReference>
<reference evidence="5" key="1">
    <citation type="journal article" date="2014" name="Int. J. Syst. Evol. Microbiol.">
        <title>Complete genome sequence of Corynebacterium casei LMG S-19264T (=DSM 44701T), isolated from a smear-ripened cheese.</title>
        <authorList>
            <consortium name="US DOE Joint Genome Institute (JGI-PGF)"/>
            <person name="Walter F."/>
            <person name="Albersmeier A."/>
            <person name="Kalinowski J."/>
            <person name="Ruckert C."/>
        </authorList>
    </citation>
    <scope>NUCLEOTIDE SEQUENCE</scope>
    <source>
        <strain evidence="5">JCM 31311</strain>
    </source>
</reference>
<dbReference type="PANTHER" id="PTHR30061:SF50">
    <property type="entry name" value="MALTOSE_MALTODEXTRIN-BINDING PERIPLASMIC PROTEIN"/>
    <property type="match status" value="1"/>
</dbReference>
<dbReference type="GO" id="GO:0042956">
    <property type="term" value="P:maltodextrin transmembrane transport"/>
    <property type="evidence" value="ECO:0007669"/>
    <property type="project" value="TreeGrafter"/>
</dbReference>
<evidence type="ECO:0000256" key="3">
    <source>
        <dbReference type="ARBA" id="ARBA00022729"/>
    </source>
</evidence>
<dbReference type="Gene3D" id="3.40.190.10">
    <property type="entry name" value="Periplasmic binding protein-like II"/>
    <property type="match status" value="1"/>
</dbReference>
<keyword evidence="3 4" id="KW-0732">Signal</keyword>
<dbReference type="InterPro" id="IPR006059">
    <property type="entry name" value="SBP"/>
</dbReference>
<dbReference type="AlphaFoldDB" id="A0A918CHM6"/>
<keyword evidence="6" id="KW-1185">Reference proteome</keyword>
<evidence type="ECO:0000256" key="4">
    <source>
        <dbReference type="SAM" id="SignalP"/>
    </source>
</evidence>
<feature type="chain" id="PRO_5037701144" evidence="4">
    <location>
        <begin position="24"/>
        <end position="421"/>
    </location>
</feature>
<evidence type="ECO:0000313" key="6">
    <source>
        <dbReference type="Proteomes" id="UP000603865"/>
    </source>
</evidence>
<name>A0A918CHM6_9DEIO</name>
<evidence type="ECO:0000256" key="2">
    <source>
        <dbReference type="ARBA" id="ARBA00022448"/>
    </source>
</evidence>
<evidence type="ECO:0000256" key="1">
    <source>
        <dbReference type="ARBA" id="ARBA00008520"/>
    </source>
</evidence>
<dbReference type="Pfam" id="PF01547">
    <property type="entry name" value="SBP_bac_1"/>
    <property type="match status" value="1"/>
</dbReference>
<evidence type="ECO:0000313" key="5">
    <source>
        <dbReference type="EMBL" id="GGR25562.1"/>
    </source>
</evidence>
<dbReference type="GO" id="GO:0055052">
    <property type="term" value="C:ATP-binding cassette (ABC) transporter complex, substrate-binding subunit-containing"/>
    <property type="evidence" value="ECO:0007669"/>
    <property type="project" value="TreeGrafter"/>
</dbReference>
<proteinExistence type="inferred from homology"/>
<dbReference type="PANTHER" id="PTHR30061">
    <property type="entry name" value="MALTOSE-BINDING PERIPLASMIC PROTEIN"/>
    <property type="match status" value="1"/>
</dbReference>
<dbReference type="Proteomes" id="UP000603865">
    <property type="component" value="Unassembled WGS sequence"/>
</dbReference>
<dbReference type="GO" id="GO:1901982">
    <property type="term" value="F:maltose binding"/>
    <property type="evidence" value="ECO:0007669"/>
    <property type="project" value="TreeGrafter"/>
</dbReference>
<sequence>MKKAVLALSLALAGSSILGLASAAVTQSPVSIDFWTFYLAPKFDGYINGVIADFQKAHPDIKVNYIDKQGTLEQELITNISLGTSPDVVNLWVESTQKAADSGLLTDMGALVPNAKALYYPNSLSNFTVGGKLYGLPWYASFNAGVMAYNNDLIKKAGLTTLPKTTAQMVAFAKTIKDKTGAYGWAPAIKDPQGGSFLGVFAGEGLPLLNGNTAAFNSPAHAKLLQTYIDLYKADYIPQDLLRKEAFQLSQELYTQGKLATIIGGPQALNRVRDNNKAIYAASMIADAPVGAGRTQAGGGMDLVIPKAAKHPKEALMFAQYMTNRLNQVAFAKIVPIVPTAAGSNLDPAFAKLKASKDPIEKATGMIAANGPSLKTAIPPLKNATDLFKAFDDNIEAAFLGRKTAQAALNDAADAWNKLLK</sequence>
<reference evidence="5" key="2">
    <citation type="submission" date="2020-09" db="EMBL/GenBank/DDBJ databases">
        <authorList>
            <person name="Sun Q."/>
            <person name="Ohkuma M."/>
        </authorList>
    </citation>
    <scope>NUCLEOTIDE SEQUENCE</scope>
    <source>
        <strain evidence="5">JCM 31311</strain>
    </source>
</reference>
<gene>
    <name evidence="5" type="ORF">GCM10008957_41450</name>
</gene>
<organism evidence="5 6">
    <name type="scientific">Deinococcus ruber</name>
    <dbReference type="NCBI Taxonomy" id="1848197"/>
    <lineage>
        <taxon>Bacteria</taxon>
        <taxon>Thermotogati</taxon>
        <taxon>Deinococcota</taxon>
        <taxon>Deinococci</taxon>
        <taxon>Deinococcales</taxon>
        <taxon>Deinococcaceae</taxon>
        <taxon>Deinococcus</taxon>
    </lineage>
</organism>
<protein>
    <submittedName>
        <fullName evidence="5">Sugar ABC transporter substrate-binding protein</fullName>
    </submittedName>
</protein>
<feature type="signal peptide" evidence="4">
    <location>
        <begin position="1"/>
        <end position="23"/>
    </location>
</feature>
<accession>A0A918CHM6</accession>
<dbReference type="RefSeq" id="WP_189092414.1">
    <property type="nucleotide sequence ID" value="NZ_BMQL01000036.1"/>
</dbReference>
<comment type="similarity">
    <text evidence="1">Belongs to the bacterial solute-binding protein 1 family.</text>
</comment>
<comment type="caution">
    <text evidence="5">The sequence shown here is derived from an EMBL/GenBank/DDBJ whole genome shotgun (WGS) entry which is preliminary data.</text>
</comment>
<dbReference type="GO" id="GO:0015768">
    <property type="term" value="P:maltose transport"/>
    <property type="evidence" value="ECO:0007669"/>
    <property type="project" value="TreeGrafter"/>
</dbReference>
<dbReference type="CDD" id="cd13585">
    <property type="entry name" value="PBP2_TMBP_like"/>
    <property type="match status" value="1"/>
</dbReference>
<keyword evidence="2" id="KW-0813">Transport</keyword>